<dbReference type="Proteomes" id="UP000217199">
    <property type="component" value="Unassembled WGS sequence"/>
</dbReference>
<evidence type="ECO:0000313" key="3">
    <source>
        <dbReference type="Proteomes" id="UP000217199"/>
    </source>
</evidence>
<comment type="caution">
    <text evidence="2">The sequence shown here is derived from an EMBL/GenBank/DDBJ whole genome shotgun (WGS) entry which is preliminary data.</text>
</comment>
<evidence type="ECO:0000313" key="2">
    <source>
        <dbReference type="EMBL" id="PAV20080.1"/>
    </source>
</evidence>
<proteinExistence type="predicted"/>
<dbReference type="STRING" id="2282107.A0A286UKH7"/>
<gene>
    <name evidence="2" type="ORF">PNOK_0501400</name>
</gene>
<feature type="region of interest" description="Disordered" evidence="1">
    <location>
        <begin position="235"/>
        <end position="257"/>
    </location>
</feature>
<evidence type="ECO:0000256" key="1">
    <source>
        <dbReference type="SAM" id="MobiDB-lite"/>
    </source>
</evidence>
<dbReference type="OrthoDB" id="3269405at2759"/>
<accession>A0A286UKH7</accession>
<dbReference type="AlphaFoldDB" id="A0A286UKH7"/>
<protein>
    <submittedName>
        <fullName evidence="2">Uncharacterized protein</fullName>
    </submittedName>
</protein>
<organism evidence="2 3">
    <name type="scientific">Pyrrhoderma noxium</name>
    <dbReference type="NCBI Taxonomy" id="2282107"/>
    <lineage>
        <taxon>Eukaryota</taxon>
        <taxon>Fungi</taxon>
        <taxon>Dikarya</taxon>
        <taxon>Basidiomycota</taxon>
        <taxon>Agaricomycotina</taxon>
        <taxon>Agaricomycetes</taxon>
        <taxon>Hymenochaetales</taxon>
        <taxon>Hymenochaetaceae</taxon>
        <taxon>Pyrrhoderma</taxon>
    </lineage>
</organism>
<sequence length="452" mass="49907">MCRISIVKPDDDEHMPPLDNALQLLPGPGQQFTLQEANDFNFSLSTESYYDGFYPMIDSVYLPRTDRPRLTQVSTAGPHREMFHCGSSKADEATSLRPPEWSYTSERFTDLGSPTVAQSCISPASQGFSPLTPLTPLLSMGPSPTNSTFPSPGSQGNPISPSPQVTFAVSLPTVDDPARSLHHYGTSSQYLGGQTSAAPYQPSTVNAAYGAANFSRRGPSHSVGGPMRQPAYFLAGPSTSSSPYARPSPKPSVGQLSCNRPRTVTAVDTQSYLYLGQTIPGPVVKQSVYRPISQSDQRRYVNDIKLLDPILFYQRNPQELGINLDDLMKNRLARLEGREEHMFEGQGPSISIRIVWEGYRPWSRQIPTKDFKTPPNPITKERLAIHVARTVNRFINEVTDQAMEANSDARWKIGQKGIGLLDLRLLSLHHVSKGSWQVNLCLNHPLPSSEQI</sequence>
<keyword evidence="3" id="KW-1185">Reference proteome</keyword>
<dbReference type="InParanoid" id="A0A286UKH7"/>
<reference evidence="2 3" key="1">
    <citation type="journal article" date="2017" name="Mol. Ecol.">
        <title>Comparative and population genomic landscape of Phellinus noxius: A hypervariable fungus causing root rot in trees.</title>
        <authorList>
            <person name="Chung C.L."/>
            <person name="Lee T.J."/>
            <person name="Akiba M."/>
            <person name="Lee H.H."/>
            <person name="Kuo T.H."/>
            <person name="Liu D."/>
            <person name="Ke H.M."/>
            <person name="Yokoi T."/>
            <person name="Roa M.B."/>
            <person name="Lu M.J."/>
            <person name="Chang Y.Y."/>
            <person name="Ann P.J."/>
            <person name="Tsai J.N."/>
            <person name="Chen C.Y."/>
            <person name="Tzean S.S."/>
            <person name="Ota Y."/>
            <person name="Hattori T."/>
            <person name="Sahashi N."/>
            <person name="Liou R.F."/>
            <person name="Kikuchi T."/>
            <person name="Tsai I.J."/>
        </authorList>
    </citation>
    <scope>NUCLEOTIDE SEQUENCE [LARGE SCALE GENOMIC DNA]</scope>
    <source>
        <strain evidence="2 3">FFPRI411160</strain>
    </source>
</reference>
<dbReference type="EMBL" id="NBII01000004">
    <property type="protein sequence ID" value="PAV20080.1"/>
    <property type="molecule type" value="Genomic_DNA"/>
</dbReference>
<name>A0A286UKH7_9AGAM</name>